<dbReference type="InterPro" id="IPR020841">
    <property type="entry name" value="PKS_Beta-ketoAc_synthase_dom"/>
</dbReference>
<dbReference type="RefSeq" id="WP_065822435.1">
    <property type="nucleotide sequence ID" value="NZ_CAWMQZ010000034.1"/>
</dbReference>
<evidence type="ECO:0000313" key="8">
    <source>
        <dbReference type="Proteomes" id="UP000093476"/>
    </source>
</evidence>
<organism evidence="7 8">
    <name type="scientific">Photorhabdus australis subsp. thailandensis</name>
    <dbReference type="NCBI Taxonomy" id="2805096"/>
    <lineage>
        <taxon>Bacteria</taxon>
        <taxon>Pseudomonadati</taxon>
        <taxon>Pseudomonadota</taxon>
        <taxon>Gammaproteobacteria</taxon>
        <taxon>Enterobacterales</taxon>
        <taxon>Morganellaceae</taxon>
        <taxon>Photorhabdus</taxon>
    </lineage>
</organism>
<dbReference type="Proteomes" id="UP000093476">
    <property type="component" value="Unassembled WGS sequence"/>
</dbReference>
<dbReference type="GO" id="GO:0004312">
    <property type="term" value="F:fatty acid synthase activity"/>
    <property type="evidence" value="ECO:0007669"/>
    <property type="project" value="TreeGrafter"/>
</dbReference>
<dbReference type="EMBL" id="LOMY01000034">
    <property type="protein sequence ID" value="OCQ53681.1"/>
    <property type="molecule type" value="Genomic_DNA"/>
</dbReference>
<keyword evidence="4 5" id="KW-0808">Transferase</keyword>
<dbReference type="InterPro" id="IPR018201">
    <property type="entry name" value="Ketoacyl_synth_AS"/>
</dbReference>
<dbReference type="Gene3D" id="3.40.47.10">
    <property type="match status" value="1"/>
</dbReference>
<accession>A0A1C0U6Z8</accession>
<evidence type="ECO:0000256" key="3">
    <source>
        <dbReference type="ARBA" id="ARBA00022553"/>
    </source>
</evidence>
<evidence type="ECO:0000259" key="6">
    <source>
        <dbReference type="PROSITE" id="PS52004"/>
    </source>
</evidence>
<keyword evidence="8" id="KW-1185">Reference proteome</keyword>
<gene>
    <name evidence="7" type="primary">pksJ_2</name>
    <name evidence="7" type="ORF">Ppb6_01083</name>
</gene>
<dbReference type="Gene3D" id="1.10.1240.100">
    <property type="match status" value="1"/>
</dbReference>
<comment type="caution">
    <text evidence="7">The sequence shown here is derived from an EMBL/GenBank/DDBJ whole genome shotgun (WGS) entry which is preliminary data.</text>
</comment>
<protein>
    <submittedName>
        <fullName evidence="7">Polyketide synthase PksJ</fullName>
    </submittedName>
</protein>
<evidence type="ECO:0000313" key="7">
    <source>
        <dbReference type="EMBL" id="OCQ53681.1"/>
    </source>
</evidence>
<dbReference type="PATRIC" id="fig|286156.4.peg.1238"/>
<dbReference type="PANTHER" id="PTHR43775:SF37">
    <property type="entry name" value="SI:DKEY-61P9.11"/>
    <property type="match status" value="1"/>
</dbReference>
<dbReference type="InterPro" id="IPR016039">
    <property type="entry name" value="Thiolase-like"/>
</dbReference>
<name>A0A1C0U6Z8_9GAMM</name>
<proteinExistence type="inferred from homology"/>
<dbReference type="PROSITE" id="PS52004">
    <property type="entry name" value="KS3_2"/>
    <property type="match status" value="1"/>
</dbReference>
<feature type="domain" description="Ketosynthase family 3 (KS3)" evidence="6">
    <location>
        <begin position="42"/>
        <end position="466"/>
    </location>
</feature>
<dbReference type="GO" id="GO:0004315">
    <property type="term" value="F:3-oxoacyl-[acyl-carrier-protein] synthase activity"/>
    <property type="evidence" value="ECO:0007669"/>
    <property type="project" value="InterPro"/>
</dbReference>
<dbReference type="SMART" id="SM00825">
    <property type="entry name" value="PKS_KS"/>
    <property type="match status" value="1"/>
</dbReference>
<dbReference type="InterPro" id="IPR032821">
    <property type="entry name" value="PKS_assoc"/>
</dbReference>
<dbReference type="Pfam" id="PF02801">
    <property type="entry name" value="Ketoacyl-synt_C"/>
    <property type="match status" value="1"/>
</dbReference>
<dbReference type="InterPro" id="IPR014031">
    <property type="entry name" value="Ketoacyl_synth_C"/>
</dbReference>
<dbReference type="Pfam" id="PF16197">
    <property type="entry name" value="KAsynt_C_assoc"/>
    <property type="match status" value="1"/>
</dbReference>
<keyword evidence="2" id="KW-0596">Phosphopantetheine</keyword>
<evidence type="ECO:0000256" key="4">
    <source>
        <dbReference type="ARBA" id="ARBA00022679"/>
    </source>
</evidence>
<evidence type="ECO:0000256" key="5">
    <source>
        <dbReference type="RuleBase" id="RU003694"/>
    </source>
</evidence>
<dbReference type="GO" id="GO:0006633">
    <property type="term" value="P:fatty acid biosynthetic process"/>
    <property type="evidence" value="ECO:0007669"/>
    <property type="project" value="UniProtKB-UniPathway"/>
</dbReference>
<reference evidence="7 8" key="1">
    <citation type="submission" date="2015-12" db="EMBL/GenBank/DDBJ databases">
        <title>Genome comparisons provide insights into the role of secondary metabolites in the pathogenic phase of the Photorhabdus life cycle.</title>
        <authorList>
            <person name="Tobias N.J."/>
            <person name="Mishra B."/>
            <person name="Gupta D.K."/>
            <person name="Thines M."/>
            <person name="Stinear T.P."/>
            <person name="Bode H.B."/>
        </authorList>
    </citation>
    <scope>NUCLEOTIDE SEQUENCE [LARGE SCALE GENOMIC DNA]</scope>
    <source>
        <strain evidence="7 8">PB68.1</strain>
    </source>
</reference>
<dbReference type="Pfam" id="PF00109">
    <property type="entry name" value="ketoacyl-synt"/>
    <property type="match status" value="1"/>
</dbReference>
<dbReference type="AlphaFoldDB" id="A0A1C0U6Z8"/>
<evidence type="ECO:0000256" key="1">
    <source>
        <dbReference type="ARBA" id="ARBA00005194"/>
    </source>
</evidence>
<dbReference type="STRING" id="286156.Ppb6_01083"/>
<sequence>MDNLYHIYHSLSPDEQQIAKSVLLEHLNAIAPSISDSGDKKQMPIAIVGMAFRLPGAEDSPEQMWEILKSGRSVIKEIPEERLASGKPYAIPVPQKALKAGLLDSIDGFDAPFFGIFPRVAAMMDPQQRMLLELTWQAIEDSGANPLDYSGSKTGVFIGSCSNDYRELVAADMTMANAYVTTGTLNCLLANRLSFYYNFVGPSLQIDTACSSGLTALTQAVNSLRSGECQQAVVGSINLLSNTFNMAAYYRAGMLSKDGCCRVFDADANGFVRGEGAVCLFLKTHKQALEDRDPIYGYVRASSINHGGRANSLTSPNPEQQIALVNDCLQQAGVSAEQISYMEAHGTGTSLGDPIEFNALNEVFHHDKSGKTRQPCYIGSVKANIGHLEGAAGLAGIVKVLLMLQHKSIVPSAAFQRLNPEIDNTDTRLQLATEVHSWQVGAGQKRFAGLSSFGLGGSNAHVILEEAQTKTQQSVKASSEKYYYPIAANSPASLQKMVVMLGDFIENDANIDLQAVSWTLQFGRAALPHRALFVAASRQDLLSQLRNFVSSASANEEQWLHMAEDDSRFLWLQGRNIDWRTCWPSGQKPLRIRLPKYAFEHRRYWLPNNEAVVEKP</sequence>
<dbReference type="InterPro" id="IPR050091">
    <property type="entry name" value="PKS_NRPS_Biosynth_Enz"/>
</dbReference>
<dbReference type="PANTHER" id="PTHR43775">
    <property type="entry name" value="FATTY ACID SYNTHASE"/>
    <property type="match status" value="1"/>
</dbReference>
<dbReference type="CDD" id="cd00833">
    <property type="entry name" value="PKS"/>
    <property type="match status" value="1"/>
</dbReference>
<keyword evidence="3" id="KW-0597">Phosphoprotein</keyword>
<evidence type="ECO:0000256" key="2">
    <source>
        <dbReference type="ARBA" id="ARBA00022450"/>
    </source>
</evidence>
<dbReference type="InterPro" id="IPR014030">
    <property type="entry name" value="Ketoacyl_synth_N"/>
</dbReference>
<dbReference type="SUPFAM" id="SSF53901">
    <property type="entry name" value="Thiolase-like"/>
    <property type="match status" value="1"/>
</dbReference>
<comment type="pathway">
    <text evidence="1">Lipid metabolism; fatty acid biosynthesis.</text>
</comment>
<dbReference type="PROSITE" id="PS00606">
    <property type="entry name" value="KS3_1"/>
    <property type="match status" value="1"/>
</dbReference>
<comment type="similarity">
    <text evidence="5">Belongs to the thiolase-like superfamily. Beta-ketoacyl-ACP synthases family.</text>
</comment>
<dbReference type="UniPathway" id="UPA00094"/>